<evidence type="ECO:0000256" key="1">
    <source>
        <dbReference type="ARBA" id="ARBA00001968"/>
    </source>
</evidence>
<protein>
    <recommendedName>
        <fullName evidence="2">Putative 4-hydroxy-4-methyl-2-oxoglutarate aldolase</fullName>
    </recommendedName>
    <alternativeName>
        <fullName evidence="3">Regulator of ribonuclease activity homolog</fullName>
    </alternativeName>
    <alternativeName>
        <fullName evidence="4">RraA-like protein</fullName>
    </alternativeName>
</protein>
<dbReference type="CDD" id="cd16841">
    <property type="entry name" value="RraA_family"/>
    <property type="match status" value="1"/>
</dbReference>
<dbReference type="Gene3D" id="3.50.30.40">
    <property type="entry name" value="Ribonuclease E inhibitor RraA/RraA-like"/>
    <property type="match status" value="1"/>
</dbReference>
<keyword evidence="7" id="KW-0808">Transferase</keyword>
<evidence type="ECO:0000256" key="5">
    <source>
        <dbReference type="PIRSR" id="PIRSR605493-1"/>
    </source>
</evidence>
<name>Q13HB5_PARXL</name>
<keyword evidence="8" id="KW-1185">Reference proteome</keyword>
<evidence type="ECO:0000313" key="8">
    <source>
        <dbReference type="Proteomes" id="UP000001817"/>
    </source>
</evidence>
<organism evidence="7 8">
    <name type="scientific">Paraburkholderia xenovorans (strain LB400)</name>
    <dbReference type="NCBI Taxonomy" id="266265"/>
    <lineage>
        <taxon>Bacteria</taxon>
        <taxon>Pseudomonadati</taxon>
        <taxon>Pseudomonadota</taxon>
        <taxon>Betaproteobacteria</taxon>
        <taxon>Burkholderiales</taxon>
        <taxon>Burkholderiaceae</taxon>
        <taxon>Paraburkholderia</taxon>
    </lineage>
</organism>
<dbReference type="GO" id="GO:0008948">
    <property type="term" value="F:oxaloacetate decarboxylase activity"/>
    <property type="evidence" value="ECO:0007669"/>
    <property type="project" value="TreeGrafter"/>
</dbReference>
<feature type="binding site" evidence="5">
    <location>
        <position position="146"/>
    </location>
    <ligand>
        <name>substrate</name>
    </ligand>
</feature>
<feature type="binding site" evidence="5">
    <location>
        <begin position="124"/>
        <end position="127"/>
    </location>
    <ligand>
        <name>substrate</name>
    </ligand>
</feature>
<sequence length="246" mass="26284">MARPLCAGSRHPSEARPSPAIALSGSENPTMTSLADQLATCNTPGLFDVLRSHGLPVRELPREIRGLSPAMKLAGPVFTVTGRSDPTISVAESLELFISRVLSGAPAGHVVVCQPHDHARSAMGDLAAEALKQRGIRGYYIDGGSRDADEIESIGFPVFARYTSPIDIVGSWRLEATNVPVVIGGVTISPGDYVLGDRDGTLLIEREHAGFVITETVKTMSTDSRMRTAIRGGRDPYDAFLEFGKL</sequence>
<dbReference type="eggNOG" id="COG0684">
    <property type="taxonomic scope" value="Bacteria"/>
</dbReference>
<comment type="cofactor">
    <cofactor evidence="5">
        <name>Mg(2+)</name>
        <dbReference type="ChEBI" id="CHEBI:18420"/>
    </cofactor>
</comment>
<evidence type="ECO:0000256" key="6">
    <source>
        <dbReference type="SAM" id="MobiDB-lite"/>
    </source>
</evidence>
<accession>Q13HB5</accession>
<keyword evidence="7" id="KW-0489">Methyltransferase</keyword>
<dbReference type="AlphaFoldDB" id="Q13HB5"/>
<feature type="region of interest" description="Disordered" evidence="6">
    <location>
        <begin position="1"/>
        <end position="22"/>
    </location>
</feature>
<dbReference type="GO" id="GO:0032259">
    <property type="term" value="P:methylation"/>
    <property type="evidence" value="ECO:0007669"/>
    <property type="project" value="UniProtKB-KW"/>
</dbReference>
<keyword evidence="5" id="KW-0479">Metal-binding</keyword>
<keyword evidence="5" id="KW-0460">Magnesium</keyword>
<comment type="cofactor">
    <cofactor evidence="1">
        <name>a divalent metal cation</name>
        <dbReference type="ChEBI" id="CHEBI:60240"/>
    </cofactor>
</comment>
<dbReference type="Proteomes" id="UP000001817">
    <property type="component" value="Chromosome 3"/>
</dbReference>
<dbReference type="InterPro" id="IPR005493">
    <property type="entry name" value="RraA/RraA-like"/>
</dbReference>
<evidence type="ECO:0000313" key="7">
    <source>
        <dbReference type="EMBL" id="ABE36524.1"/>
    </source>
</evidence>
<feature type="binding site" evidence="5">
    <location>
        <position position="147"/>
    </location>
    <ligand>
        <name>Mg(2+)</name>
        <dbReference type="ChEBI" id="CHEBI:18420"/>
    </ligand>
</feature>
<reference evidence="7 8" key="1">
    <citation type="journal article" date="2006" name="Proc. Natl. Acad. Sci. U.S.A.">
        <title>Burkholderia xenovorans LB400 harbors a multi-replicon, 9.73-Mbp genome shaped for versatility.</title>
        <authorList>
            <person name="Chain P.S."/>
            <person name="Denef V.J."/>
            <person name="Konstantinidis K.T."/>
            <person name="Vergez L.M."/>
            <person name="Agullo L."/>
            <person name="Reyes V.L."/>
            <person name="Hauser L."/>
            <person name="Cordova M."/>
            <person name="Gomez L."/>
            <person name="Gonzalez M."/>
            <person name="Land M."/>
            <person name="Lao V."/>
            <person name="Larimer F."/>
            <person name="LiPuma J.J."/>
            <person name="Mahenthiralingam E."/>
            <person name="Malfatti S.A."/>
            <person name="Marx C.J."/>
            <person name="Parnell J.J."/>
            <person name="Ramette A."/>
            <person name="Richardson P."/>
            <person name="Seeger M."/>
            <person name="Smith D."/>
            <person name="Spilker T."/>
            <person name="Sul W.J."/>
            <person name="Tsoi T.V."/>
            <person name="Ulrich L.E."/>
            <person name="Zhulin I.B."/>
            <person name="Tiedje J.M."/>
        </authorList>
    </citation>
    <scope>NUCLEOTIDE SEQUENCE [LARGE SCALE GENOMIC DNA]</scope>
    <source>
        <strain evidence="7 8">LB400</strain>
    </source>
</reference>
<dbReference type="Pfam" id="PF03737">
    <property type="entry name" value="RraA-like"/>
    <property type="match status" value="1"/>
</dbReference>
<dbReference type="STRING" id="266265.Bxe_C0626"/>
<evidence type="ECO:0000256" key="3">
    <source>
        <dbReference type="ARBA" id="ARBA00029596"/>
    </source>
</evidence>
<dbReference type="SUPFAM" id="SSF89562">
    <property type="entry name" value="RraA-like"/>
    <property type="match status" value="1"/>
</dbReference>
<dbReference type="EMBL" id="CP000272">
    <property type="protein sequence ID" value="ABE36524.1"/>
    <property type="molecule type" value="Genomic_DNA"/>
</dbReference>
<dbReference type="PANTHER" id="PTHR33254">
    <property type="entry name" value="4-HYDROXY-4-METHYL-2-OXOGLUTARATE ALDOLASE 3-RELATED"/>
    <property type="match status" value="1"/>
</dbReference>
<evidence type="ECO:0000256" key="4">
    <source>
        <dbReference type="ARBA" id="ARBA00030169"/>
    </source>
</evidence>
<dbReference type="GO" id="GO:0047443">
    <property type="term" value="F:4-hydroxy-4-methyl-2-oxoglutarate aldolase activity"/>
    <property type="evidence" value="ECO:0007669"/>
    <property type="project" value="TreeGrafter"/>
</dbReference>
<dbReference type="InterPro" id="IPR036704">
    <property type="entry name" value="RraA/RraA-like_sf"/>
</dbReference>
<evidence type="ECO:0000256" key="2">
    <source>
        <dbReference type="ARBA" id="ARBA00016549"/>
    </source>
</evidence>
<dbReference type="GO" id="GO:0046872">
    <property type="term" value="F:metal ion binding"/>
    <property type="evidence" value="ECO:0007669"/>
    <property type="project" value="UniProtKB-KW"/>
</dbReference>
<gene>
    <name evidence="7" type="ORF">Bxe_C0626</name>
</gene>
<dbReference type="PANTHER" id="PTHR33254:SF4">
    <property type="entry name" value="4-HYDROXY-4-METHYL-2-OXOGLUTARATE ALDOLASE 3-RELATED"/>
    <property type="match status" value="1"/>
</dbReference>
<proteinExistence type="predicted"/>
<dbReference type="GO" id="GO:0008168">
    <property type="term" value="F:methyltransferase activity"/>
    <property type="evidence" value="ECO:0007669"/>
    <property type="project" value="UniProtKB-KW"/>
</dbReference>
<dbReference type="KEGG" id="bxe:Bxe_C0626"/>